<dbReference type="EMBL" id="JAELXS010000005">
    <property type="protein sequence ID" value="MBJ6122276.1"/>
    <property type="molecule type" value="Genomic_DNA"/>
</dbReference>
<reference evidence="9" key="1">
    <citation type="submission" date="2020-12" db="EMBL/GenBank/DDBJ databases">
        <title>Hymenobacter sp.</title>
        <authorList>
            <person name="Kim M.K."/>
        </authorList>
    </citation>
    <scope>NUCLEOTIDE SEQUENCE [LARGE SCALE GENOMIC DNA]</scope>
    <source>
        <strain evidence="9">BT553</strain>
    </source>
</reference>
<keyword evidence="8" id="KW-0966">Cell projection</keyword>
<dbReference type="Gene3D" id="2.30.30.910">
    <property type="match status" value="1"/>
</dbReference>
<name>A0ABS0XQG0_9SPHN</name>
<comment type="caution">
    <text evidence="8">The sequence shown here is derived from an EMBL/GenBank/DDBJ whole genome shotgun (WGS) entry which is preliminary data.</text>
</comment>
<proteinExistence type="inferred from homology"/>
<keyword evidence="8" id="KW-0969">Cilium</keyword>
<evidence type="ECO:0000256" key="5">
    <source>
        <dbReference type="RuleBase" id="RU362076"/>
    </source>
</evidence>
<evidence type="ECO:0000259" key="7">
    <source>
        <dbReference type="Pfam" id="PF13861"/>
    </source>
</evidence>
<comment type="function">
    <text evidence="4 5">Required for flagellar hook formation. May act as a scaffolding protein.</text>
</comment>
<evidence type="ECO:0000256" key="2">
    <source>
        <dbReference type="ARBA" id="ARBA00016013"/>
    </source>
</evidence>
<sequence>MAAASFDSTLTNLGITRTSTSKVASASASTSLNQSDFLTLMTAQMKNQDPFNPVDNTQMVAQMAQFSSLAGISEMSTTLKAISDKLGATTASDAMGYIGKTVLTPGTTAYGRSGGGLTGAIELGGAASGTTVTISDENGQVLNQLDLGKQAQGTVTYDWDGKTTTGADAGTGPFKVAVNAQNSGKTVAATNLVWAPVASVSTTTGSAVLTLPGIGDVPVSAVRQIG</sequence>
<accession>A0ABS0XQG0</accession>
<dbReference type="RefSeq" id="WP_199037777.1">
    <property type="nucleotide sequence ID" value="NZ_JAELXS010000005.1"/>
</dbReference>
<dbReference type="Proteomes" id="UP000640426">
    <property type="component" value="Unassembled WGS sequence"/>
</dbReference>
<dbReference type="InterPro" id="IPR025965">
    <property type="entry name" value="FlgD/Vpr_Ig-like"/>
</dbReference>
<evidence type="ECO:0000313" key="8">
    <source>
        <dbReference type="EMBL" id="MBJ6122276.1"/>
    </source>
</evidence>
<dbReference type="Pfam" id="PF03963">
    <property type="entry name" value="FlgD"/>
    <property type="match status" value="1"/>
</dbReference>
<evidence type="ECO:0000256" key="3">
    <source>
        <dbReference type="ARBA" id="ARBA00022795"/>
    </source>
</evidence>
<evidence type="ECO:0000256" key="4">
    <source>
        <dbReference type="ARBA" id="ARBA00024746"/>
    </source>
</evidence>
<evidence type="ECO:0000256" key="1">
    <source>
        <dbReference type="ARBA" id="ARBA00010577"/>
    </source>
</evidence>
<evidence type="ECO:0000259" key="6">
    <source>
        <dbReference type="Pfam" id="PF13860"/>
    </source>
</evidence>
<feature type="domain" description="FlgD Tudor-like" evidence="7">
    <location>
        <begin position="91"/>
        <end position="223"/>
    </location>
</feature>
<comment type="similarity">
    <text evidence="1 5">Belongs to the FlgD family.</text>
</comment>
<dbReference type="InterPro" id="IPR025963">
    <property type="entry name" value="FLgD_Tudor"/>
</dbReference>
<keyword evidence="9" id="KW-1185">Reference proteome</keyword>
<protein>
    <recommendedName>
        <fullName evidence="2 5">Basal-body rod modification protein FlgD</fullName>
    </recommendedName>
</protein>
<dbReference type="Pfam" id="PF13861">
    <property type="entry name" value="FLgD_tudor"/>
    <property type="match status" value="1"/>
</dbReference>
<keyword evidence="3 5" id="KW-1005">Bacterial flagellum biogenesis</keyword>
<organism evidence="8 9">
    <name type="scientific">Sphingomonas mollis</name>
    <dbReference type="NCBI Taxonomy" id="2795726"/>
    <lineage>
        <taxon>Bacteria</taxon>
        <taxon>Pseudomonadati</taxon>
        <taxon>Pseudomonadota</taxon>
        <taxon>Alphaproteobacteria</taxon>
        <taxon>Sphingomonadales</taxon>
        <taxon>Sphingomonadaceae</taxon>
        <taxon>Sphingomonas</taxon>
    </lineage>
</organism>
<feature type="domain" description="FlgD/Vpr Ig-like" evidence="6">
    <location>
        <begin position="113"/>
        <end position="183"/>
    </location>
</feature>
<dbReference type="Gene3D" id="2.60.40.4070">
    <property type="match status" value="1"/>
</dbReference>
<gene>
    <name evidence="8" type="ORF">JAO74_10785</name>
</gene>
<dbReference type="Pfam" id="PF13860">
    <property type="entry name" value="FlgD_ig"/>
    <property type="match status" value="1"/>
</dbReference>
<dbReference type="InterPro" id="IPR005648">
    <property type="entry name" value="FlgD"/>
</dbReference>
<evidence type="ECO:0000313" key="9">
    <source>
        <dbReference type="Proteomes" id="UP000640426"/>
    </source>
</evidence>
<keyword evidence="8" id="KW-0282">Flagellum</keyword>